<protein>
    <submittedName>
        <fullName evidence="2">Helix-turn-helix transcriptional regulator</fullName>
    </submittedName>
</protein>
<name>A0A7H0Y2F4_9BACL</name>
<dbReference type="Gene3D" id="1.25.40.10">
    <property type="entry name" value="Tetratricopeptide repeat domain"/>
    <property type="match status" value="1"/>
</dbReference>
<proteinExistence type="predicted"/>
<organism evidence="2 3">
    <name type="scientific">Paenibacillus peoriae</name>
    <dbReference type="NCBI Taxonomy" id="59893"/>
    <lineage>
        <taxon>Bacteria</taxon>
        <taxon>Bacillati</taxon>
        <taxon>Bacillota</taxon>
        <taxon>Bacilli</taxon>
        <taxon>Bacillales</taxon>
        <taxon>Paenibacillaceae</taxon>
        <taxon>Paenibacillus</taxon>
    </lineage>
</organism>
<dbReference type="InterPro" id="IPR010982">
    <property type="entry name" value="Lambda_DNA-bd_dom_sf"/>
</dbReference>
<gene>
    <name evidence="2" type="ORF">IAQ67_15220</name>
</gene>
<dbReference type="GO" id="GO:0003677">
    <property type="term" value="F:DNA binding"/>
    <property type="evidence" value="ECO:0007669"/>
    <property type="project" value="InterPro"/>
</dbReference>
<dbReference type="EMBL" id="CP061172">
    <property type="protein sequence ID" value="QNR65262.1"/>
    <property type="molecule type" value="Genomic_DNA"/>
</dbReference>
<dbReference type="Pfam" id="PF13443">
    <property type="entry name" value="HTH_26"/>
    <property type="match status" value="1"/>
</dbReference>
<dbReference type="RefSeq" id="WP_190297169.1">
    <property type="nucleotide sequence ID" value="NZ_CP061172.1"/>
</dbReference>
<evidence type="ECO:0000259" key="1">
    <source>
        <dbReference type="PROSITE" id="PS50943"/>
    </source>
</evidence>
<dbReference type="AlphaFoldDB" id="A0A7H0Y2F4"/>
<feature type="domain" description="HTH cro/C1-type" evidence="1">
    <location>
        <begin position="11"/>
        <end position="65"/>
    </location>
</feature>
<dbReference type="Proteomes" id="UP000516384">
    <property type="component" value="Chromosome"/>
</dbReference>
<sequence>MNHATTIRIELENLMIKNGYSMAQLARSTHLNPGTVSAILSGNRTLSMDELDRITSVMELPKGHFYERYFEEYLVDLKPNWTRISSILYHSVELDNLDLFEKVVTRFKDKINYASSLFEIAEDLFENGKMEGAALLYRAVAENEKNQYSERLAKCQYRIFLIKQGDNQQQNYQAASQFEPFAERLNELDQLDALKDLANTYRSLRRWYKVEEIVIKLKNKAHYQYHHKRDGKCINLEPLKSPKRPLFFYLAYSSLLMAGVFEARGDYTNALQCTYAYADLSWVKEDDEQTLHWKNLFREWAVANTYGNKLLSGDFEILPEYLDYIQNNEDEILPALVNIMEAANRFNQNVDPILHKFETELNRFISKTAVGMYTEYLIVEYMIYLFYEIADYYLNHNIYSKGYDFLVSCLEKSASTNNKSYIIMCVGLFESFRDKASSEIIAIYQRIIKGVRKNEKGNRFTLFGG</sequence>
<dbReference type="SUPFAM" id="SSF47413">
    <property type="entry name" value="lambda repressor-like DNA-binding domains"/>
    <property type="match status" value="1"/>
</dbReference>
<evidence type="ECO:0000313" key="3">
    <source>
        <dbReference type="Proteomes" id="UP000516384"/>
    </source>
</evidence>
<dbReference type="InterPro" id="IPR001387">
    <property type="entry name" value="Cro/C1-type_HTH"/>
</dbReference>
<evidence type="ECO:0000313" key="2">
    <source>
        <dbReference type="EMBL" id="QNR65262.1"/>
    </source>
</evidence>
<reference evidence="2 3" key="1">
    <citation type="submission" date="2020-09" db="EMBL/GenBank/DDBJ databases">
        <title>Characterization of Paenibacillus peoriae strain ZF390 with broad-spectrum antimicrobial activity as a potential biocontrol agent.</title>
        <authorList>
            <person name="Li L."/>
            <person name="Zhao Y."/>
            <person name="Li B."/>
            <person name="Xie X."/>
        </authorList>
    </citation>
    <scope>NUCLEOTIDE SEQUENCE [LARGE SCALE GENOMIC DNA]</scope>
    <source>
        <strain evidence="2 3">ZF390</strain>
    </source>
</reference>
<dbReference type="SMART" id="SM00530">
    <property type="entry name" value="HTH_XRE"/>
    <property type="match status" value="1"/>
</dbReference>
<dbReference type="Gene3D" id="1.10.260.40">
    <property type="entry name" value="lambda repressor-like DNA-binding domains"/>
    <property type="match status" value="1"/>
</dbReference>
<dbReference type="PROSITE" id="PS50943">
    <property type="entry name" value="HTH_CROC1"/>
    <property type="match status" value="1"/>
</dbReference>
<accession>A0A7H0Y2F4</accession>
<dbReference type="InterPro" id="IPR011990">
    <property type="entry name" value="TPR-like_helical_dom_sf"/>
</dbReference>
<dbReference type="CDD" id="cd00093">
    <property type="entry name" value="HTH_XRE"/>
    <property type="match status" value="1"/>
</dbReference>